<proteinExistence type="predicted"/>
<keyword evidence="2" id="KW-1133">Transmembrane helix</keyword>
<evidence type="ECO:0000256" key="1">
    <source>
        <dbReference type="SAM" id="MobiDB-lite"/>
    </source>
</evidence>
<name>A0A8H3IZC5_9LECA</name>
<keyword evidence="4" id="KW-1185">Reference proteome</keyword>
<feature type="compositionally biased region" description="Polar residues" evidence="1">
    <location>
        <begin position="343"/>
        <end position="376"/>
    </location>
</feature>
<reference evidence="3" key="1">
    <citation type="submission" date="2021-03" db="EMBL/GenBank/DDBJ databases">
        <authorList>
            <person name="Tagirdzhanova G."/>
        </authorList>
    </citation>
    <scope>NUCLEOTIDE SEQUENCE</scope>
</reference>
<accession>A0A8H3IZC5</accession>
<evidence type="ECO:0000313" key="3">
    <source>
        <dbReference type="EMBL" id="CAF9934854.1"/>
    </source>
</evidence>
<feature type="region of interest" description="Disordered" evidence="1">
    <location>
        <begin position="1"/>
        <end position="20"/>
    </location>
</feature>
<dbReference type="EMBL" id="CAJPDT010000079">
    <property type="protein sequence ID" value="CAF9934854.1"/>
    <property type="molecule type" value="Genomic_DNA"/>
</dbReference>
<gene>
    <name evidence="3" type="ORF">IMSHALPRED_009862</name>
</gene>
<dbReference type="OrthoDB" id="5425191at2759"/>
<feature type="compositionally biased region" description="Polar residues" evidence="1">
    <location>
        <begin position="288"/>
        <end position="311"/>
    </location>
</feature>
<organism evidence="3 4">
    <name type="scientific">Imshaugia aleurites</name>
    <dbReference type="NCBI Taxonomy" id="172621"/>
    <lineage>
        <taxon>Eukaryota</taxon>
        <taxon>Fungi</taxon>
        <taxon>Dikarya</taxon>
        <taxon>Ascomycota</taxon>
        <taxon>Pezizomycotina</taxon>
        <taxon>Lecanoromycetes</taxon>
        <taxon>OSLEUM clade</taxon>
        <taxon>Lecanoromycetidae</taxon>
        <taxon>Lecanorales</taxon>
        <taxon>Lecanorineae</taxon>
        <taxon>Parmeliaceae</taxon>
        <taxon>Imshaugia</taxon>
    </lineage>
</organism>
<evidence type="ECO:0000313" key="4">
    <source>
        <dbReference type="Proteomes" id="UP000664534"/>
    </source>
</evidence>
<evidence type="ECO:0000256" key="2">
    <source>
        <dbReference type="SAM" id="Phobius"/>
    </source>
</evidence>
<dbReference type="AlphaFoldDB" id="A0A8H3IZC5"/>
<keyword evidence="2" id="KW-0812">Transmembrane</keyword>
<sequence length="415" mass="44825">MGAFISKEVRPKHTKRDDTSDPLCPSGFTYIDESCPNNFPPAYDGCYAGLSGDPCTGNQFYESVPALTAAATSGEPFSSSVPYQTGHACLMLQIITAEAHEAGPQPVHPSKYTIYDALCEGRSSFNGCYDDYDFINSDPHKDHFDHHKDRFGSNQDDFSDFFQNSELFFNSSCNFQSNKFNNSFQSSKFRGSFYIRSHANSCRIDLVTIAAGTVGAIAGAILALILLFVLFKRRKRRVGNEVLATQHDKDQRLQGVDMNGAENALKGTDGSESAPAYNSLWYPGTNNASNDGQAMYQRNHSHSAVSSLSPTQPGPEVPGSTPDPTGSQPELEVPAFHIPAELSPNSGRSLINSPRKTPSPSRVNSCGQGSLRQTADGSVMHPNMDPTGEDGGGGGAKNMGKSHVMSWMTYDDGDG</sequence>
<dbReference type="Proteomes" id="UP000664534">
    <property type="component" value="Unassembled WGS sequence"/>
</dbReference>
<comment type="caution">
    <text evidence="3">The sequence shown here is derived from an EMBL/GenBank/DDBJ whole genome shotgun (WGS) entry which is preliminary data.</text>
</comment>
<feature type="compositionally biased region" description="Basic and acidic residues" evidence="1">
    <location>
        <begin position="7"/>
        <end position="19"/>
    </location>
</feature>
<feature type="region of interest" description="Disordered" evidence="1">
    <location>
        <begin position="288"/>
        <end position="401"/>
    </location>
</feature>
<keyword evidence="2" id="KW-0472">Membrane</keyword>
<protein>
    <submittedName>
        <fullName evidence="3">Uncharacterized protein</fullName>
    </submittedName>
</protein>
<feature type="transmembrane region" description="Helical" evidence="2">
    <location>
        <begin position="206"/>
        <end position="231"/>
    </location>
</feature>